<feature type="compositionally biased region" description="Basic and acidic residues" evidence="1">
    <location>
        <begin position="60"/>
        <end position="79"/>
    </location>
</feature>
<evidence type="ECO:0000313" key="2">
    <source>
        <dbReference type="EMBL" id="TDP11501.1"/>
    </source>
</evidence>
<dbReference type="RefSeq" id="WP_133603387.1">
    <property type="nucleotide sequence ID" value="NZ_JAUFPJ010000006.1"/>
</dbReference>
<comment type="caution">
    <text evidence="2">The sequence shown here is derived from an EMBL/GenBank/DDBJ whole genome shotgun (WGS) entry which is preliminary data.</text>
</comment>
<name>A0A4R6NAG0_9BURK</name>
<gene>
    <name evidence="2" type="ORF">DFR39_103432</name>
</gene>
<sequence>MTMPLLHTILASLGLLICLALALHMMLGPAQRQRLARLGDRLVQALQRPFDKRERRRQAHREAQAAIERARRGSAREGEWDGNVYRPKQFDKRKD</sequence>
<evidence type="ECO:0000256" key="1">
    <source>
        <dbReference type="SAM" id="MobiDB-lite"/>
    </source>
</evidence>
<proteinExistence type="predicted"/>
<evidence type="ECO:0000313" key="3">
    <source>
        <dbReference type="Proteomes" id="UP000295357"/>
    </source>
</evidence>
<keyword evidence="3" id="KW-1185">Reference proteome</keyword>
<feature type="region of interest" description="Disordered" evidence="1">
    <location>
        <begin position="51"/>
        <end position="95"/>
    </location>
</feature>
<dbReference type="AlphaFoldDB" id="A0A4R6NAG0"/>
<dbReference type="Proteomes" id="UP000295357">
    <property type="component" value="Unassembled WGS sequence"/>
</dbReference>
<reference evidence="2 3" key="1">
    <citation type="submission" date="2019-03" db="EMBL/GenBank/DDBJ databases">
        <title>Genomic Encyclopedia of Type Strains, Phase IV (KMG-IV): sequencing the most valuable type-strain genomes for metagenomic binning, comparative biology and taxonomic classification.</title>
        <authorList>
            <person name="Goeker M."/>
        </authorList>
    </citation>
    <scope>NUCLEOTIDE SEQUENCE [LARGE SCALE GENOMIC DNA]</scope>
    <source>
        <strain evidence="2 3">DSM 25082</strain>
    </source>
</reference>
<dbReference type="EMBL" id="SNXE01000003">
    <property type="protein sequence ID" value="TDP11501.1"/>
    <property type="molecule type" value="Genomic_DNA"/>
</dbReference>
<protein>
    <submittedName>
        <fullName evidence="2">Uncharacterized protein</fullName>
    </submittedName>
</protein>
<organism evidence="2 3">
    <name type="scientific">Roseateles asaccharophilus</name>
    <dbReference type="NCBI Taxonomy" id="582607"/>
    <lineage>
        <taxon>Bacteria</taxon>
        <taxon>Pseudomonadati</taxon>
        <taxon>Pseudomonadota</taxon>
        <taxon>Betaproteobacteria</taxon>
        <taxon>Burkholderiales</taxon>
        <taxon>Sphaerotilaceae</taxon>
        <taxon>Roseateles</taxon>
    </lineage>
</organism>
<accession>A0A4R6NAG0</accession>